<feature type="transmembrane region" description="Helical" evidence="10">
    <location>
        <begin position="52"/>
        <end position="70"/>
    </location>
</feature>
<feature type="domain" description="ABC transporter" evidence="11">
    <location>
        <begin position="576"/>
        <end position="810"/>
    </location>
</feature>
<dbReference type="InterPro" id="IPR011527">
    <property type="entry name" value="ABC1_TM_dom"/>
</dbReference>
<evidence type="ECO:0000256" key="4">
    <source>
        <dbReference type="ARBA" id="ARBA00022741"/>
    </source>
</evidence>
<dbReference type="InterPro" id="IPR036640">
    <property type="entry name" value="ABC1_TM_sf"/>
</dbReference>
<feature type="transmembrane region" description="Helical" evidence="10">
    <location>
        <begin position="106"/>
        <end position="123"/>
    </location>
</feature>
<comment type="subcellular location">
    <subcellularLocation>
        <location evidence="1">Membrane</location>
        <topology evidence="1">Multi-pass membrane protein</topology>
    </subcellularLocation>
</comment>
<dbReference type="Proteomes" id="UP000078240">
    <property type="component" value="Unassembled WGS sequence"/>
</dbReference>
<dbReference type="PANTHER" id="PTHR24221">
    <property type="entry name" value="ATP-BINDING CASSETTE SUB-FAMILY B"/>
    <property type="match status" value="1"/>
</dbReference>
<comment type="caution">
    <text evidence="13">The sequence shown here is derived from an EMBL/GenBank/DDBJ whole genome shotgun (WGS) entry which is preliminary data.</text>
</comment>
<comment type="similarity">
    <text evidence="8">Belongs to the ABC transporter superfamily. ABCB family. Heavy Metal importer (TC 3.A.1.210) subfamily.</text>
</comment>
<organism evidence="13 14">
    <name type="scientific">Purpureocillium lilacinum</name>
    <name type="common">Paecilomyces lilacinus</name>
    <dbReference type="NCBI Taxonomy" id="33203"/>
    <lineage>
        <taxon>Eukaryota</taxon>
        <taxon>Fungi</taxon>
        <taxon>Dikarya</taxon>
        <taxon>Ascomycota</taxon>
        <taxon>Pezizomycotina</taxon>
        <taxon>Sordariomycetes</taxon>
        <taxon>Hypocreomycetidae</taxon>
        <taxon>Hypocreales</taxon>
        <taxon>Ophiocordycipitaceae</taxon>
        <taxon>Purpureocillium</taxon>
    </lineage>
</organism>
<evidence type="ECO:0000259" key="12">
    <source>
        <dbReference type="PROSITE" id="PS50929"/>
    </source>
</evidence>
<dbReference type="Gene3D" id="3.40.50.300">
    <property type="entry name" value="P-loop containing nucleotide triphosphate hydrolases"/>
    <property type="match status" value="1"/>
</dbReference>
<dbReference type="GO" id="GO:0005524">
    <property type="term" value="F:ATP binding"/>
    <property type="evidence" value="ECO:0007669"/>
    <property type="project" value="UniProtKB-KW"/>
</dbReference>
<dbReference type="GO" id="GO:0016887">
    <property type="term" value="F:ATP hydrolysis activity"/>
    <property type="evidence" value="ECO:0007669"/>
    <property type="project" value="InterPro"/>
</dbReference>
<evidence type="ECO:0000256" key="1">
    <source>
        <dbReference type="ARBA" id="ARBA00004141"/>
    </source>
</evidence>
<dbReference type="GO" id="GO:0140359">
    <property type="term" value="F:ABC-type transporter activity"/>
    <property type="evidence" value="ECO:0007669"/>
    <property type="project" value="InterPro"/>
</dbReference>
<feature type="compositionally biased region" description="Polar residues" evidence="9">
    <location>
        <begin position="185"/>
        <end position="198"/>
    </location>
</feature>
<dbReference type="EMBL" id="LSBH01000002">
    <property type="protein sequence ID" value="OAQ83628.1"/>
    <property type="molecule type" value="Genomic_DNA"/>
</dbReference>
<evidence type="ECO:0000256" key="8">
    <source>
        <dbReference type="ARBA" id="ARBA00024363"/>
    </source>
</evidence>
<proteinExistence type="inferred from homology"/>
<feature type="domain" description="ABC transmembrane type-1" evidence="12">
    <location>
        <begin position="260"/>
        <end position="541"/>
    </location>
</feature>
<feature type="transmembrane region" description="Helical" evidence="10">
    <location>
        <begin position="82"/>
        <end position="99"/>
    </location>
</feature>
<keyword evidence="3 10" id="KW-0812">Transmembrane</keyword>
<evidence type="ECO:0000256" key="2">
    <source>
        <dbReference type="ARBA" id="ARBA00022448"/>
    </source>
</evidence>
<dbReference type="InterPro" id="IPR039421">
    <property type="entry name" value="Type_1_exporter"/>
</dbReference>
<evidence type="ECO:0000256" key="5">
    <source>
        <dbReference type="ARBA" id="ARBA00022840"/>
    </source>
</evidence>
<sequence length="823" mass="90797">MALASVASLSRLLYVTSTLLVLFFVFISFLLNYGKKNHEERSVLRKTVLRTAVICLIAGAYVAEAVLVALRGDGLGQRQDHAVAAGYYALAWVAVCLRPRLVVTEILGVATLSLLFGVASLLIEVASGGHTQKQSAVLAVQISRLLLAVCPLADCLFRRPWRKQQSGGSAEEATAFLGDGAESPSYGTDRQSISSDSTRGLGMANEDDVNDDDDDDDDGKDIRTTQLRKSGSWTVYLENFKVFLPYLIPRNDVKVQACLVVCMLCLIGDRVFNILVPSQLGLIADKLLDRQLPYADLAIYLVLTLVHDNSGMQMILALAKIPVEQFSYRRLTNAAFAHVMSLAMEFHADRDSAEVMKAVEQGGALTRVLDTAVLEMLPTVADMAVAFVLLYVKFNSAVALCMVTASLLFLAAEVVTSSWNVDNRRRVTRAERRQARVMHQAVQGWVTVSAFNMFFHERQRFGSAVEKHLAAKMDWSKWDAYITALSEALIPVTFFSLACLVVHEVHAGRSSPGDFVFLIQYWDFLIWPIKFLSHEYRYLMADLIDAERLLDLLTTEPTVSDKEGAPRLGPVVEGKVEFDHVDFAYDDKRTAIRDVNIVAQPGQTVALVGTTGAGKSTLVKLLLRYYDVTGGGVRIDGQDVRDVTQGSLRDVIGVVPQDPLLFNASIMENLRYARLSASDDEIYEACRAASIHDKILSFSDGYSTKVGEQGVKLSGGEVQRLAIARVFLKDPPVLILDEATSAVDTETEAEIQAALRRVSRRRTTFVVAHRLSTVVRADQILVLHEGSIVERGRHQELLDKGGKYAALWRKQLGSTDEDVLVDL</sequence>
<keyword evidence="6 10" id="KW-1133">Transmembrane helix</keyword>
<evidence type="ECO:0000256" key="9">
    <source>
        <dbReference type="SAM" id="MobiDB-lite"/>
    </source>
</evidence>
<evidence type="ECO:0000313" key="14">
    <source>
        <dbReference type="Proteomes" id="UP000078240"/>
    </source>
</evidence>
<dbReference type="FunFam" id="3.40.50.300:FF:000287">
    <property type="entry name" value="Multidrug ABC transporter ATP-binding protein"/>
    <property type="match status" value="1"/>
</dbReference>
<dbReference type="SUPFAM" id="SSF52540">
    <property type="entry name" value="P-loop containing nucleoside triphosphate hydrolases"/>
    <property type="match status" value="1"/>
</dbReference>
<gene>
    <name evidence="13" type="ORF">VFPBJ_02396</name>
</gene>
<keyword evidence="5" id="KW-0067">ATP-binding</keyword>
<dbReference type="Pfam" id="PF00664">
    <property type="entry name" value="ABC_membrane"/>
    <property type="match status" value="1"/>
</dbReference>
<evidence type="ECO:0000256" key="6">
    <source>
        <dbReference type="ARBA" id="ARBA00022989"/>
    </source>
</evidence>
<dbReference type="InterPro" id="IPR027417">
    <property type="entry name" value="P-loop_NTPase"/>
</dbReference>
<keyword evidence="2" id="KW-0813">Transport</keyword>
<dbReference type="GO" id="GO:0016020">
    <property type="term" value="C:membrane"/>
    <property type="evidence" value="ECO:0007669"/>
    <property type="project" value="UniProtKB-SubCell"/>
</dbReference>
<reference evidence="13 14" key="1">
    <citation type="submission" date="2016-01" db="EMBL/GenBank/DDBJ databases">
        <title>Biosynthesis of antibiotic leucinostatins and their inhibition on Phytophthora in bio-control Purpureocillium lilacinum.</title>
        <authorList>
            <person name="Wang G."/>
            <person name="Liu Z."/>
            <person name="Lin R."/>
            <person name="Li E."/>
            <person name="Mao Z."/>
            <person name="Ling J."/>
            <person name="Yin W."/>
            <person name="Xie B."/>
        </authorList>
    </citation>
    <scope>NUCLEOTIDE SEQUENCE [LARGE SCALE GENOMIC DNA]</scope>
    <source>
        <strain evidence="13">PLBJ-1</strain>
    </source>
</reference>
<evidence type="ECO:0000313" key="13">
    <source>
        <dbReference type="EMBL" id="OAQ83628.1"/>
    </source>
</evidence>
<feature type="region of interest" description="Disordered" evidence="9">
    <location>
        <begin position="178"/>
        <end position="223"/>
    </location>
</feature>
<name>A0A179H1R3_PURLI</name>
<accession>A0A179H1R3</accession>
<evidence type="ECO:0000256" key="3">
    <source>
        <dbReference type="ARBA" id="ARBA00022692"/>
    </source>
</evidence>
<evidence type="ECO:0000256" key="7">
    <source>
        <dbReference type="ARBA" id="ARBA00023136"/>
    </source>
</evidence>
<dbReference type="InterPro" id="IPR003593">
    <property type="entry name" value="AAA+_ATPase"/>
</dbReference>
<evidence type="ECO:0000256" key="10">
    <source>
        <dbReference type="SAM" id="Phobius"/>
    </source>
</evidence>
<dbReference type="PROSITE" id="PS50929">
    <property type="entry name" value="ABC_TM1F"/>
    <property type="match status" value="1"/>
</dbReference>
<dbReference type="PROSITE" id="PS50893">
    <property type="entry name" value="ABC_TRANSPORTER_2"/>
    <property type="match status" value="1"/>
</dbReference>
<dbReference type="Gene3D" id="1.20.1560.10">
    <property type="entry name" value="ABC transporter type 1, transmembrane domain"/>
    <property type="match status" value="1"/>
</dbReference>
<dbReference type="SMART" id="SM00382">
    <property type="entry name" value="AAA"/>
    <property type="match status" value="1"/>
</dbReference>
<feature type="compositionally biased region" description="Acidic residues" evidence="9">
    <location>
        <begin position="205"/>
        <end position="219"/>
    </location>
</feature>
<feature type="transmembrane region" description="Helical" evidence="10">
    <location>
        <begin position="12"/>
        <end position="31"/>
    </location>
</feature>
<dbReference type="PANTHER" id="PTHR24221:SF503">
    <property type="entry name" value="MITOCHONDRIAL POTASSIUM CHANNEL ATP-BINDING SUBUNIT"/>
    <property type="match status" value="1"/>
</dbReference>
<keyword evidence="4" id="KW-0547">Nucleotide-binding</keyword>
<dbReference type="AlphaFoldDB" id="A0A179H1R3"/>
<dbReference type="CDD" id="cd18583">
    <property type="entry name" value="ABC_6TM_HMT1"/>
    <property type="match status" value="1"/>
</dbReference>
<dbReference type="InterPro" id="IPR003439">
    <property type="entry name" value="ABC_transporter-like_ATP-bd"/>
</dbReference>
<protein>
    <submittedName>
        <fullName evidence="13">Abc transporter</fullName>
    </submittedName>
</protein>
<evidence type="ECO:0000259" key="11">
    <source>
        <dbReference type="PROSITE" id="PS50893"/>
    </source>
</evidence>
<keyword evidence="7 10" id="KW-0472">Membrane</keyword>
<dbReference type="Pfam" id="PF00005">
    <property type="entry name" value="ABC_tran"/>
    <property type="match status" value="1"/>
</dbReference>
<dbReference type="SUPFAM" id="SSF90123">
    <property type="entry name" value="ABC transporter transmembrane region"/>
    <property type="match status" value="1"/>
</dbReference>